<sequence length="588" mass="67961">MNTSVLSGSTNGYNASKKSYARLQGQQMFLSPQNKTYQSKLSNLIQNELIAVNMRNLKHFQDTEISKDNLKTEKSLDHFRLSEQDNRTFQQQNRIVETPQLSSTQTHQKTLSTYDFNKQRLSQSSSKCSSVKAKSIHVKAQSNIPKNLVDSFQYADVLLSGTEEFEGDTIKGYNQEINNIIKEINESSTKLGKRKGKDYLTNPRNSQQNIQLCPYQDIDLSSNCSDFQTSLHTLRDNFIPHLLSNINEKKQEENGGQLMDNNKRIFSKRGSQATSATYRSGSRDKDETRSKISLFVQQDPAIMKKCRSPNRSDTMAQIIEKMYQDQALLLQSETVQINKIQKQRQQNQRKLKENQQEITNLLTVQKTLVQKIDIQEHKNFQLQEYLNNLRPQILQFKQNLEETKQKVDKDMYDLTLKRQRIRTYVQSLQRDNMQQREDFDLLIDEENEKIKIAMSVCEESMMVKKRLEQQLRRAHVSEKEKERDLSQKRARLQKQINTAMICAQVDLSRVGDRSQNEGLNTSSNKRLTPSKSNKSNLSGYHRKELSNLSPSRSFDSGNSYEGFSGTSAMYNNRGGYETCKAASKKINL</sequence>
<evidence type="ECO:0000256" key="1">
    <source>
        <dbReference type="SAM" id="Coils"/>
    </source>
</evidence>
<feature type="region of interest" description="Disordered" evidence="2">
    <location>
        <begin position="266"/>
        <end position="289"/>
    </location>
</feature>
<evidence type="ECO:0000313" key="3">
    <source>
        <dbReference type="EMBL" id="CDW89268.1"/>
    </source>
</evidence>
<dbReference type="EMBL" id="CCKQ01017389">
    <property type="protein sequence ID" value="CDW89268.1"/>
    <property type="molecule type" value="Genomic_DNA"/>
</dbReference>
<protein>
    <submittedName>
        <fullName evidence="3">Uncharacterized protein</fullName>
    </submittedName>
</protein>
<feature type="region of interest" description="Disordered" evidence="2">
    <location>
        <begin position="512"/>
        <end position="556"/>
    </location>
</feature>
<keyword evidence="1" id="KW-0175">Coiled coil</keyword>
<feature type="compositionally biased region" description="Polar residues" evidence="2">
    <location>
        <begin position="269"/>
        <end position="280"/>
    </location>
</feature>
<accession>A0A078B6S5</accession>
<feature type="compositionally biased region" description="Polar residues" evidence="2">
    <location>
        <begin position="516"/>
        <end position="538"/>
    </location>
</feature>
<evidence type="ECO:0000256" key="2">
    <source>
        <dbReference type="SAM" id="MobiDB-lite"/>
    </source>
</evidence>
<dbReference type="Proteomes" id="UP000039865">
    <property type="component" value="Unassembled WGS sequence"/>
</dbReference>
<reference evidence="3 4" key="1">
    <citation type="submission" date="2014-06" db="EMBL/GenBank/DDBJ databases">
        <authorList>
            <person name="Swart Estienne"/>
        </authorList>
    </citation>
    <scope>NUCLEOTIDE SEQUENCE [LARGE SCALE GENOMIC DNA]</scope>
    <source>
        <strain evidence="3 4">130c</strain>
    </source>
</reference>
<dbReference type="AlphaFoldDB" id="A0A078B6S5"/>
<organism evidence="3 4">
    <name type="scientific">Stylonychia lemnae</name>
    <name type="common">Ciliate</name>
    <dbReference type="NCBI Taxonomy" id="5949"/>
    <lineage>
        <taxon>Eukaryota</taxon>
        <taxon>Sar</taxon>
        <taxon>Alveolata</taxon>
        <taxon>Ciliophora</taxon>
        <taxon>Intramacronucleata</taxon>
        <taxon>Spirotrichea</taxon>
        <taxon>Stichotrichia</taxon>
        <taxon>Sporadotrichida</taxon>
        <taxon>Oxytrichidae</taxon>
        <taxon>Stylonychinae</taxon>
        <taxon>Stylonychia</taxon>
    </lineage>
</organism>
<evidence type="ECO:0000313" key="4">
    <source>
        <dbReference type="Proteomes" id="UP000039865"/>
    </source>
</evidence>
<keyword evidence="4" id="KW-1185">Reference proteome</keyword>
<name>A0A078B6S5_STYLE</name>
<feature type="coiled-coil region" evidence="1">
    <location>
        <begin position="425"/>
        <end position="484"/>
    </location>
</feature>
<dbReference type="InParanoid" id="A0A078B6S5"/>
<proteinExistence type="predicted"/>
<feature type="compositionally biased region" description="Polar residues" evidence="2">
    <location>
        <begin position="546"/>
        <end position="556"/>
    </location>
</feature>
<feature type="coiled-coil region" evidence="1">
    <location>
        <begin position="330"/>
        <end position="357"/>
    </location>
</feature>
<gene>
    <name evidence="3" type="primary">Contig10569.g11283</name>
    <name evidence="3" type="ORF">STYLEM_18400</name>
</gene>